<dbReference type="OrthoDB" id="3268477at2"/>
<name>A0A239A3Y9_9PSEU</name>
<feature type="region of interest" description="Disordered" evidence="1">
    <location>
        <begin position="51"/>
        <end position="71"/>
    </location>
</feature>
<accession>A0A239A3Y9</accession>
<proteinExistence type="predicted"/>
<dbReference type="AlphaFoldDB" id="A0A239A3Y9"/>
<dbReference type="RefSeq" id="WP_089303294.1">
    <property type="nucleotide sequence ID" value="NZ_FZNW01000030.1"/>
</dbReference>
<evidence type="ECO:0008006" key="4">
    <source>
        <dbReference type="Google" id="ProtNLM"/>
    </source>
</evidence>
<gene>
    <name evidence="2" type="ORF">SAMN06265360_1305</name>
</gene>
<organism evidence="2 3">
    <name type="scientific">Haloechinothrix alba</name>
    <dbReference type="NCBI Taxonomy" id="664784"/>
    <lineage>
        <taxon>Bacteria</taxon>
        <taxon>Bacillati</taxon>
        <taxon>Actinomycetota</taxon>
        <taxon>Actinomycetes</taxon>
        <taxon>Pseudonocardiales</taxon>
        <taxon>Pseudonocardiaceae</taxon>
        <taxon>Haloechinothrix</taxon>
    </lineage>
</organism>
<keyword evidence="3" id="KW-1185">Reference proteome</keyword>
<protein>
    <recommendedName>
        <fullName evidence="4">SPOR domain-containing protein</fullName>
    </recommendedName>
</protein>
<evidence type="ECO:0000256" key="1">
    <source>
        <dbReference type="SAM" id="MobiDB-lite"/>
    </source>
</evidence>
<dbReference type="EMBL" id="FZNW01000030">
    <property type="protein sequence ID" value="SNR90142.1"/>
    <property type="molecule type" value="Genomic_DNA"/>
</dbReference>
<reference evidence="2 3" key="1">
    <citation type="submission" date="2017-06" db="EMBL/GenBank/DDBJ databases">
        <authorList>
            <person name="Kim H.J."/>
            <person name="Triplett B.A."/>
        </authorList>
    </citation>
    <scope>NUCLEOTIDE SEQUENCE [LARGE SCALE GENOMIC DNA]</scope>
    <source>
        <strain evidence="2 3">DSM 45207</strain>
    </source>
</reference>
<sequence>MAARDEDPQPDPGWYYNTRTGEVEHGAVSRAIDRMGPYPDEATARQALEIARARTEEADEADRKWNEGSSN</sequence>
<evidence type="ECO:0000313" key="2">
    <source>
        <dbReference type="EMBL" id="SNR90142.1"/>
    </source>
</evidence>
<evidence type="ECO:0000313" key="3">
    <source>
        <dbReference type="Proteomes" id="UP000198348"/>
    </source>
</evidence>
<dbReference type="Proteomes" id="UP000198348">
    <property type="component" value="Unassembled WGS sequence"/>
</dbReference>